<sequence>MQADAPEGISAPGLGRRAHRPLRGPRPSTGPSLLEPGAAHDPYRLYRVLREEYPLSYDALLGAWLVSRYADVATALTDPRFTGLPHDTAPRGAPAPLGLCHGDPLCAPGDQALARPGSVTRHMSGPGSVTRHMSGPGSVTRHMPDPASVPRHMAARIERTAYVLARRIAGRQQADLVEEFCRWLPLGAAPGASARPTPSSRPGIVAPTAAAPCTRHTGLRERALASFLANVLDAPDLLAALRVEPALADRAWTESLRRDPPVQVVLRRTVTEVTLSGGTLPAGADVACLIGAAGRDPERFAAPDLFDPFRRDQGRSLTGPASCPAVLLGRLEARHGLRALLDAMPRLRWADGFRPAGTGLLTRGPRALLVRPG</sequence>
<organism evidence="3 4">
    <name type="scientific">Streptomyces sanglieri</name>
    <dbReference type="NCBI Taxonomy" id="193460"/>
    <lineage>
        <taxon>Bacteria</taxon>
        <taxon>Bacillati</taxon>
        <taxon>Actinomycetota</taxon>
        <taxon>Actinomycetes</taxon>
        <taxon>Kitasatosporales</taxon>
        <taxon>Streptomycetaceae</taxon>
        <taxon>Streptomyces</taxon>
    </lineage>
</organism>
<feature type="region of interest" description="Disordered" evidence="2">
    <location>
        <begin position="1"/>
        <end position="37"/>
    </location>
</feature>
<accession>A0ABW2WRZ0</accession>
<name>A0ABW2WRZ0_9ACTN</name>
<dbReference type="EMBL" id="JBHTGL010000008">
    <property type="protein sequence ID" value="MFD0624197.1"/>
    <property type="molecule type" value="Genomic_DNA"/>
</dbReference>
<keyword evidence="4" id="KW-1185">Reference proteome</keyword>
<evidence type="ECO:0000256" key="1">
    <source>
        <dbReference type="ARBA" id="ARBA00010617"/>
    </source>
</evidence>
<dbReference type="Proteomes" id="UP001596915">
    <property type="component" value="Unassembled WGS sequence"/>
</dbReference>
<evidence type="ECO:0000313" key="3">
    <source>
        <dbReference type="EMBL" id="MFD0624197.1"/>
    </source>
</evidence>
<reference evidence="4" key="1">
    <citation type="journal article" date="2019" name="Int. J. Syst. Evol. Microbiol.">
        <title>The Global Catalogue of Microorganisms (GCM) 10K type strain sequencing project: providing services to taxonomists for standard genome sequencing and annotation.</title>
        <authorList>
            <consortium name="The Broad Institute Genomics Platform"/>
            <consortium name="The Broad Institute Genome Sequencing Center for Infectious Disease"/>
            <person name="Wu L."/>
            <person name="Ma J."/>
        </authorList>
    </citation>
    <scope>NUCLEOTIDE SEQUENCE [LARGE SCALE GENOMIC DNA]</scope>
    <source>
        <strain evidence="4">JCM 12607</strain>
    </source>
</reference>
<dbReference type="PANTHER" id="PTHR46696">
    <property type="entry name" value="P450, PUTATIVE (EUROFUNG)-RELATED"/>
    <property type="match status" value="1"/>
</dbReference>
<comment type="caution">
    <text evidence="3">The sequence shown here is derived from an EMBL/GenBank/DDBJ whole genome shotgun (WGS) entry which is preliminary data.</text>
</comment>
<dbReference type="PANTHER" id="PTHR46696:SF3">
    <property type="entry name" value="PULCHERRIMINIC ACID SYNTHASE"/>
    <property type="match status" value="1"/>
</dbReference>
<dbReference type="SUPFAM" id="SSF48264">
    <property type="entry name" value="Cytochrome P450"/>
    <property type="match status" value="2"/>
</dbReference>
<dbReference type="InterPro" id="IPR036396">
    <property type="entry name" value="Cyt_P450_sf"/>
</dbReference>
<proteinExistence type="inferred from homology"/>
<evidence type="ECO:0000313" key="4">
    <source>
        <dbReference type="Proteomes" id="UP001596915"/>
    </source>
</evidence>
<dbReference type="InterPro" id="IPR001128">
    <property type="entry name" value="Cyt_P450"/>
</dbReference>
<dbReference type="Pfam" id="PF00067">
    <property type="entry name" value="p450"/>
    <property type="match status" value="1"/>
</dbReference>
<evidence type="ECO:0000256" key="2">
    <source>
        <dbReference type="SAM" id="MobiDB-lite"/>
    </source>
</evidence>
<protein>
    <submittedName>
        <fullName evidence="3">Cytochrome P450</fullName>
    </submittedName>
</protein>
<dbReference type="Gene3D" id="1.10.630.10">
    <property type="entry name" value="Cytochrome P450"/>
    <property type="match status" value="2"/>
</dbReference>
<gene>
    <name evidence="3" type="ORF">ACFQ2K_16870</name>
</gene>
<feature type="region of interest" description="Disordered" evidence="2">
    <location>
        <begin position="111"/>
        <end position="147"/>
    </location>
</feature>
<comment type="similarity">
    <text evidence="1">Belongs to the cytochrome P450 family.</text>
</comment>